<keyword evidence="5 8" id="KW-0238">DNA-binding</keyword>
<evidence type="ECO:0000256" key="9">
    <source>
        <dbReference type="RuleBase" id="RU000682"/>
    </source>
</evidence>
<dbReference type="Pfam" id="PF00046">
    <property type="entry name" value="Homeodomain"/>
    <property type="match status" value="1"/>
</dbReference>
<dbReference type="PANTHER" id="PTHR45636:SF41">
    <property type="entry name" value="PAIRED BOX PROTEIN PAX-6-RELATED"/>
    <property type="match status" value="1"/>
</dbReference>
<evidence type="ECO:0000256" key="11">
    <source>
        <dbReference type="SAM" id="Phobius"/>
    </source>
</evidence>
<dbReference type="EMBL" id="WNWW01000707">
    <property type="protein sequence ID" value="KAF3422460.1"/>
    <property type="molecule type" value="Genomic_DNA"/>
</dbReference>
<organism evidence="13 14">
    <name type="scientific">Frieseomelitta varia</name>
    <dbReference type="NCBI Taxonomy" id="561572"/>
    <lineage>
        <taxon>Eukaryota</taxon>
        <taxon>Metazoa</taxon>
        <taxon>Ecdysozoa</taxon>
        <taxon>Arthropoda</taxon>
        <taxon>Hexapoda</taxon>
        <taxon>Insecta</taxon>
        <taxon>Pterygota</taxon>
        <taxon>Neoptera</taxon>
        <taxon>Endopterygota</taxon>
        <taxon>Hymenoptera</taxon>
        <taxon>Apocrita</taxon>
        <taxon>Aculeata</taxon>
        <taxon>Apoidea</taxon>
        <taxon>Anthophila</taxon>
        <taxon>Apidae</taxon>
        <taxon>Frieseomelitta</taxon>
    </lineage>
</organism>
<comment type="similarity">
    <text evidence="2">Belongs to the paired homeobox family.</text>
</comment>
<feature type="transmembrane region" description="Helical" evidence="11">
    <location>
        <begin position="97"/>
        <end position="115"/>
    </location>
</feature>
<gene>
    <name evidence="13" type="ORF">E2986_13779</name>
</gene>
<reference evidence="13" key="1">
    <citation type="submission" date="2019-11" db="EMBL/GenBank/DDBJ databases">
        <title>The nuclear and mitochondrial genomes of Frieseomelitta varia - a highly eusocial stingless bee (Meliponini) with a permanently sterile worker caste.</title>
        <authorList>
            <person name="Freitas F.C.P."/>
            <person name="Lourenco A.P."/>
            <person name="Nunes F.M.F."/>
            <person name="Paschoal A.R."/>
            <person name="Abreu F.C.P."/>
            <person name="Barbin F.O."/>
            <person name="Bataglia L."/>
            <person name="Cardoso-Junior C.A.M."/>
            <person name="Cervoni M.S."/>
            <person name="Silva S.R."/>
            <person name="Dalarmi F."/>
            <person name="Del Lama M.A."/>
            <person name="Depintor T.S."/>
            <person name="Ferreira K.M."/>
            <person name="Goria P.S."/>
            <person name="Jaskot M.C."/>
            <person name="Lago D.C."/>
            <person name="Luna-Lucena D."/>
            <person name="Moda L.M."/>
            <person name="Nascimento L."/>
            <person name="Pedrino M."/>
            <person name="Rabico F.O."/>
            <person name="Sanches F.C."/>
            <person name="Santos D.E."/>
            <person name="Santos C.G."/>
            <person name="Vieira J."/>
            <person name="Lopes T.F."/>
            <person name="Barchuk A.R."/>
            <person name="Hartfelder K."/>
            <person name="Simoes Z.L.P."/>
            <person name="Bitondi M.M.G."/>
            <person name="Pinheiro D.G."/>
        </authorList>
    </citation>
    <scope>NUCLEOTIDE SEQUENCE</scope>
    <source>
        <strain evidence="13">USP_RPSP 00005682</strain>
        <tissue evidence="13">Whole individual</tissue>
    </source>
</reference>
<evidence type="ECO:0000256" key="7">
    <source>
        <dbReference type="ARBA" id="ARBA00023242"/>
    </source>
</evidence>
<keyword evidence="11" id="KW-0472">Membrane</keyword>
<feature type="compositionally biased region" description="Low complexity" evidence="10">
    <location>
        <begin position="164"/>
        <end position="184"/>
    </location>
</feature>
<keyword evidence="11" id="KW-1133">Transmembrane helix</keyword>
<keyword evidence="11" id="KW-0812">Transmembrane</keyword>
<keyword evidence="14" id="KW-1185">Reference proteome</keyword>
<protein>
    <recommendedName>
        <fullName evidence="12">Homeobox domain-containing protein</fullName>
    </recommendedName>
</protein>
<keyword evidence="8 9" id="KW-0371">Homeobox</keyword>
<evidence type="ECO:0000256" key="2">
    <source>
        <dbReference type="ARBA" id="ARBA00005733"/>
    </source>
</evidence>
<evidence type="ECO:0000256" key="10">
    <source>
        <dbReference type="SAM" id="MobiDB-lite"/>
    </source>
</evidence>
<dbReference type="Gene3D" id="1.10.10.60">
    <property type="entry name" value="Homeodomain-like"/>
    <property type="match status" value="1"/>
</dbReference>
<comment type="caution">
    <text evidence="13">The sequence shown here is derived from an EMBL/GenBank/DDBJ whole genome shotgun (WGS) entry which is preliminary data.</text>
</comment>
<keyword evidence="7 8" id="KW-0539">Nucleus</keyword>
<evidence type="ECO:0000256" key="8">
    <source>
        <dbReference type="PROSITE-ProRule" id="PRU00108"/>
    </source>
</evidence>
<comment type="subcellular location">
    <subcellularLocation>
        <location evidence="1 8 9">Nucleus</location>
    </subcellularLocation>
</comment>
<evidence type="ECO:0000259" key="12">
    <source>
        <dbReference type="PROSITE" id="PS50071"/>
    </source>
</evidence>
<feature type="DNA-binding region" description="Homeobox" evidence="8">
    <location>
        <begin position="48"/>
        <end position="95"/>
    </location>
</feature>
<dbReference type="SUPFAM" id="SSF46689">
    <property type="entry name" value="Homeodomain-like"/>
    <property type="match status" value="1"/>
</dbReference>
<dbReference type="Proteomes" id="UP000655588">
    <property type="component" value="Unassembled WGS sequence"/>
</dbReference>
<dbReference type="PANTHER" id="PTHR45636">
    <property type="entry name" value="PAIRED BOX PROTEIN PAX-6-RELATED-RELATED"/>
    <property type="match status" value="1"/>
</dbReference>
<dbReference type="GO" id="GO:0005634">
    <property type="term" value="C:nucleus"/>
    <property type="evidence" value="ECO:0007669"/>
    <property type="project" value="UniProtKB-SubCell"/>
</dbReference>
<feature type="compositionally biased region" description="Polar residues" evidence="10">
    <location>
        <begin position="19"/>
        <end position="30"/>
    </location>
</feature>
<evidence type="ECO:0000256" key="4">
    <source>
        <dbReference type="ARBA" id="ARBA00023015"/>
    </source>
</evidence>
<evidence type="ECO:0000313" key="13">
    <source>
        <dbReference type="EMBL" id="KAF3422460.1"/>
    </source>
</evidence>
<feature type="region of interest" description="Disordered" evidence="10">
    <location>
        <begin position="164"/>
        <end position="185"/>
    </location>
</feature>
<dbReference type="GO" id="GO:0000978">
    <property type="term" value="F:RNA polymerase II cis-regulatory region sequence-specific DNA binding"/>
    <property type="evidence" value="ECO:0007669"/>
    <property type="project" value="TreeGrafter"/>
</dbReference>
<feature type="domain" description="Homeobox" evidence="12">
    <location>
        <begin position="46"/>
        <end position="94"/>
    </location>
</feature>
<dbReference type="InterPro" id="IPR001356">
    <property type="entry name" value="HD"/>
</dbReference>
<accession>A0A833RSX8</accession>
<keyword evidence="3" id="KW-0217">Developmental protein</keyword>
<name>A0A833RSX8_9HYME</name>
<sequence>MVAFVLVAELEGGAHSDETNSGGDNSNAGSVSGGTDDDQARLRLKRKLQRNRTSFSNEQIDALEKEFERTHYPDVFARERLAGKIGLPEARIQVTIFYTRTLFLSILFSSLLFSSLLFSPFLFTSLFFSLLYFHSLFSFVRFKIPKCLRTFVKPCSPMTSMPSFTMSSGSQQNQHTTSSMSSLSTGGGMGPMGMTVGMTVGPSPGACLQQRDNGYSCGVARPPSYEPLHLGYGARPTCSPTQPYHTAGLNQYNQNTSSTGECLPHSLHSLLAL</sequence>
<dbReference type="AlphaFoldDB" id="A0A833RSX8"/>
<proteinExistence type="inferred from homology"/>
<feature type="region of interest" description="Disordered" evidence="10">
    <location>
        <begin position="14"/>
        <end position="37"/>
    </location>
</feature>
<dbReference type="InterPro" id="IPR009057">
    <property type="entry name" value="Homeodomain-like_sf"/>
</dbReference>
<evidence type="ECO:0000256" key="3">
    <source>
        <dbReference type="ARBA" id="ARBA00022473"/>
    </source>
</evidence>
<evidence type="ECO:0000256" key="6">
    <source>
        <dbReference type="ARBA" id="ARBA00023163"/>
    </source>
</evidence>
<dbReference type="InterPro" id="IPR043565">
    <property type="entry name" value="PAX_fam"/>
</dbReference>
<dbReference type="PROSITE" id="PS50071">
    <property type="entry name" value="HOMEOBOX_2"/>
    <property type="match status" value="1"/>
</dbReference>
<dbReference type="GO" id="GO:0000981">
    <property type="term" value="F:DNA-binding transcription factor activity, RNA polymerase II-specific"/>
    <property type="evidence" value="ECO:0007669"/>
    <property type="project" value="TreeGrafter"/>
</dbReference>
<dbReference type="SMART" id="SM00389">
    <property type="entry name" value="HOX"/>
    <property type="match status" value="1"/>
</dbReference>
<evidence type="ECO:0000256" key="5">
    <source>
        <dbReference type="ARBA" id="ARBA00023125"/>
    </source>
</evidence>
<keyword evidence="6" id="KW-0804">Transcription</keyword>
<evidence type="ECO:0000313" key="14">
    <source>
        <dbReference type="Proteomes" id="UP000655588"/>
    </source>
</evidence>
<evidence type="ECO:0000256" key="1">
    <source>
        <dbReference type="ARBA" id="ARBA00004123"/>
    </source>
</evidence>
<dbReference type="CDD" id="cd00086">
    <property type="entry name" value="homeodomain"/>
    <property type="match status" value="1"/>
</dbReference>
<keyword evidence="4" id="KW-0805">Transcription regulation</keyword>